<keyword evidence="2" id="KW-1185">Reference proteome</keyword>
<accession>A0A4D9CP02</accession>
<reference evidence="1 2" key="1">
    <citation type="submission" date="2019-01" db="EMBL/GenBank/DDBJ databases">
        <title>Nuclear Genome Assembly of the Microalgal Biofuel strain Nannochloropsis salina CCMP1776.</title>
        <authorList>
            <person name="Hovde B."/>
        </authorList>
    </citation>
    <scope>NUCLEOTIDE SEQUENCE [LARGE SCALE GENOMIC DNA]</scope>
    <source>
        <strain evidence="1 2">CCMP1776</strain>
    </source>
</reference>
<evidence type="ECO:0000313" key="2">
    <source>
        <dbReference type="Proteomes" id="UP000355283"/>
    </source>
</evidence>
<sequence length="120" mass="13140">MYKEEWASTKAKGGDEVRRRLGIVGTKSPLFRIDKAIKAVQNALLEGDLGEDVGDVLDFVDASQRVLDGIKNADFLAYSNNFASFGNGGGALDFMEQSHEAMTPALEAFEDIMDILRLPK</sequence>
<dbReference type="AlphaFoldDB" id="A0A4D9CP02"/>
<gene>
    <name evidence="1" type="ORF">NSK_007815</name>
</gene>
<proteinExistence type="predicted"/>
<evidence type="ECO:0000313" key="1">
    <source>
        <dbReference type="EMBL" id="TFJ80860.1"/>
    </source>
</evidence>
<dbReference type="Proteomes" id="UP000355283">
    <property type="component" value="Unassembled WGS sequence"/>
</dbReference>
<dbReference type="EMBL" id="SDOX01000153">
    <property type="protein sequence ID" value="TFJ80860.1"/>
    <property type="molecule type" value="Genomic_DNA"/>
</dbReference>
<name>A0A4D9CP02_9STRA</name>
<evidence type="ECO:0008006" key="3">
    <source>
        <dbReference type="Google" id="ProtNLM"/>
    </source>
</evidence>
<organism evidence="1 2">
    <name type="scientific">Nannochloropsis salina CCMP1776</name>
    <dbReference type="NCBI Taxonomy" id="1027361"/>
    <lineage>
        <taxon>Eukaryota</taxon>
        <taxon>Sar</taxon>
        <taxon>Stramenopiles</taxon>
        <taxon>Ochrophyta</taxon>
        <taxon>Eustigmatophyceae</taxon>
        <taxon>Eustigmatales</taxon>
        <taxon>Monodopsidaceae</taxon>
        <taxon>Microchloropsis</taxon>
        <taxon>Microchloropsis salina</taxon>
    </lineage>
</organism>
<dbReference type="OrthoDB" id="5313at2759"/>
<comment type="caution">
    <text evidence="1">The sequence shown here is derived from an EMBL/GenBank/DDBJ whole genome shotgun (WGS) entry which is preliminary data.</text>
</comment>
<protein>
    <recommendedName>
        <fullName evidence="3">BAR domain-containing protein</fullName>
    </recommendedName>
</protein>